<feature type="transmembrane region" description="Helical" evidence="1">
    <location>
        <begin position="85"/>
        <end position="109"/>
    </location>
</feature>
<sequence>MLILFIAIVGTTIFPQTFAFTEFNESKSQFYRHDELENLAKIEKIGNSLVRVLNAIVLLQDVNENPTVMKKVLAEALNVQNVSLIFWKAVVWIAVMLLACACGPVIYWFRTVIDEVREKSRN</sequence>
<reference evidence="3" key="2">
    <citation type="submission" date="2022-06" db="UniProtKB">
        <authorList>
            <consortium name="EnsemblMetazoa"/>
        </authorList>
    </citation>
    <scope>IDENTIFICATION</scope>
    <source>
        <strain evidence="3">DF5081</strain>
    </source>
</reference>
<accession>A0A8R1EP34</accession>
<keyword evidence="1" id="KW-1133">Transmembrane helix</keyword>
<feature type="chain" id="PRO_5035852335" evidence="2">
    <location>
        <begin position="20"/>
        <end position="122"/>
    </location>
</feature>
<evidence type="ECO:0000256" key="1">
    <source>
        <dbReference type="SAM" id="Phobius"/>
    </source>
</evidence>
<organism evidence="3 4">
    <name type="scientific">Caenorhabditis japonica</name>
    <dbReference type="NCBI Taxonomy" id="281687"/>
    <lineage>
        <taxon>Eukaryota</taxon>
        <taxon>Metazoa</taxon>
        <taxon>Ecdysozoa</taxon>
        <taxon>Nematoda</taxon>
        <taxon>Chromadorea</taxon>
        <taxon>Rhabditida</taxon>
        <taxon>Rhabditina</taxon>
        <taxon>Rhabditomorpha</taxon>
        <taxon>Rhabditoidea</taxon>
        <taxon>Rhabditidae</taxon>
        <taxon>Peloderinae</taxon>
        <taxon>Caenorhabditis</taxon>
    </lineage>
</organism>
<keyword evidence="1" id="KW-0472">Membrane</keyword>
<feature type="signal peptide" evidence="2">
    <location>
        <begin position="1"/>
        <end position="19"/>
    </location>
</feature>
<proteinExistence type="predicted"/>
<reference evidence="4" key="1">
    <citation type="submission" date="2010-08" db="EMBL/GenBank/DDBJ databases">
        <authorList>
            <consortium name="Caenorhabditis japonica Sequencing Consortium"/>
            <person name="Wilson R.K."/>
        </authorList>
    </citation>
    <scope>NUCLEOTIDE SEQUENCE [LARGE SCALE GENOMIC DNA]</scope>
    <source>
        <strain evidence="4">DF5081</strain>
    </source>
</reference>
<dbReference type="EnsemblMetazoa" id="CJA39892.1">
    <property type="protein sequence ID" value="CJA39892.1"/>
    <property type="gene ID" value="WBGene00215740"/>
</dbReference>
<protein>
    <submittedName>
        <fullName evidence="3">WSN domain-containing protein</fullName>
    </submittedName>
</protein>
<dbReference type="AlphaFoldDB" id="A0A8R1EP34"/>
<evidence type="ECO:0000313" key="3">
    <source>
        <dbReference type="EnsemblMetazoa" id="CJA39892.1"/>
    </source>
</evidence>
<evidence type="ECO:0000313" key="4">
    <source>
        <dbReference type="Proteomes" id="UP000005237"/>
    </source>
</evidence>
<name>A0A8R1EP34_CAEJA</name>
<evidence type="ECO:0000256" key="2">
    <source>
        <dbReference type="SAM" id="SignalP"/>
    </source>
</evidence>
<keyword evidence="4" id="KW-1185">Reference proteome</keyword>
<keyword evidence="1" id="KW-0812">Transmembrane</keyword>
<dbReference type="Proteomes" id="UP000005237">
    <property type="component" value="Unassembled WGS sequence"/>
</dbReference>
<keyword evidence="2" id="KW-0732">Signal</keyword>